<accession>A0A4V2K0Z1</accession>
<proteinExistence type="inferred from homology"/>
<dbReference type="Pfam" id="PF00484">
    <property type="entry name" value="Pro_CA"/>
    <property type="match status" value="1"/>
</dbReference>
<evidence type="ECO:0000313" key="6">
    <source>
        <dbReference type="EMBL" id="TBU30833.1"/>
    </source>
</evidence>
<keyword evidence="2 4" id="KW-0479">Metal-binding</keyword>
<dbReference type="PANTHER" id="PTHR43175">
    <property type="entry name" value="CARBONIC ANHYDRASE"/>
    <property type="match status" value="1"/>
</dbReference>
<dbReference type="Gene3D" id="3.40.1050.10">
    <property type="entry name" value="Carbonic anhydrase"/>
    <property type="match status" value="1"/>
</dbReference>
<comment type="function">
    <text evidence="5">Reversible hydration of carbon dioxide.</text>
</comment>
<dbReference type="AlphaFoldDB" id="A0A4V2K0Z1"/>
<dbReference type="GO" id="GO:0004089">
    <property type="term" value="F:carbonate dehydratase activity"/>
    <property type="evidence" value="ECO:0007669"/>
    <property type="project" value="UniProtKB-UniRule"/>
</dbReference>
<feature type="binding site" evidence="4">
    <location>
        <position position="99"/>
    </location>
    <ligand>
        <name>Zn(2+)</name>
        <dbReference type="ChEBI" id="CHEBI:29105"/>
    </ligand>
</feature>
<gene>
    <name evidence="6" type="ORF">BD311DRAFT_753911</name>
</gene>
<dbReference type="Proteomes" id="UP000292957">
    <property type="component" value="Unassembled WGS sequence"/>
</dbReference>
<reference evidence="6" key="1">
    <citation type="submission" date="2019-01" db="EMBL/GenBank/DDBJ databases">
        <title>Draft genome sequences of three monokaryotic isolates of the white-rot basidiomycete fungus Dichomitus squalens.</title>
        <authorList>
            <consortium name="DOE Joint Genome Institute"/>
            <person name="Lopez S.C."/>
            <person name="Andreopoulos B."/>
            <person name="Pangilinan J."/>
            <person name="Lipzen A."/>
            <person name="Riley R."/>
            <person name="Ahrendt S."/>
            <person name="Ng V."/>
            <person name="Barry K."/>
            <person name="Daum C."/>
            <person name="Grigoriev I.V."/>
            <person name="Hilden K.S."/>
            <person name="Makela M.R."/>
            <person name="de Vries R.P."/>
        </authorList>
    </citation>
    <scope>NUCLEOTIDE SEQUENCE [LARGE SCALE GENOMIC DNA]</scope>
    <source>
        <strain evidence="6">OM18370.1</strain>
    </source>
</reference>
<dbReference type="InterPro" id="IPR001765">
    <property type="entry name" value="Carbonic_anhydrase"/>
</dbReference>
<evidence type="ECO:0000256" key="5">
    <source>
        <dbReference type="RuleBase" id="RU003956"/>
    </source>
</evidence>
<sequence length="180" mass="19399">MATPALTDLLARNKAATASYQPMPYLSEMKTLNLSPITTVIVTCVDPRVSPDQFFGLKLGDAIVIRNTGGRVESALKEIAVLDSLLGHDTLKQLLIVHHTDCGASHFKDAAVKAEIAARHPEKKAEIETWYTGSFGGRSTEESVKDDLAIAQADELLGESIKKGTHGFVLDIKTGLLTEV</sequence>
<dbReference type="SMART" id="SM00947">
    <property type="entry name" value="Pro_CA"/>
    <property type="match status" value="1"/>
</dbReference>
<comment type="catalytic activity">
    <reaction evidence="5">
        <text>hydrogencarbonate + H(+) = CO2 + H2O</text>
        <dbReference type="Rhea" id="RHEA:10748"/>
        <dbReference type="ChEBI" id="CHEBI:15377"/>
        <dbReference type="ChEBI" id="CHEBI:15378"/>
        <dbReference type="ChEBI" id="CHEBI:16526"/>
        <dbReference type="ChEBI" id="CHEBI:17544"/>
        <dbReference type="EC" id="4.2.1.1"/>
    </reaction>
</comment>
<dbReference type="EC" id="4.2.1.1" evidence="5"/>
<comment type="similarity">
    <text evidence="1 5">Belongs to the beta-class carbonic anhydrase family.</text>
</comment>
<keyword evidence="5" id="KW-0456">Lyase</keyword>
<dbReference type="EMBL" id="ML143403">
    <property type="protein sequence ID" value="TBU30833.1"/>
    <property type="molecule type" value="Genomic_DNA"/>
</dbReference>
<keyword evidence="3 4" id="KW-0862">Zinc</keyword>
<feature type="binding site" evidence="4">
    <location>
        <position position="102"/>
    </location>
    <ligand>
        <name>Zn(2+)</name>
        <dbReference type="ChEBI" id="CHEBI:29105"/>
    </ligand>
</feature>
<protein>
    <recommendedName>
        <fullName evidence="5">Carbonic anhydrase</fullName>
        <ecNumber evidence="5">4.2.1.1</ecNumber>
    </recommendedName>
    <alternativeName>
        <fullName evidence="5">Carbonate dehydratase</fullName>
    </alternativeName>
</protein>
<comment type="cofactor">
    <cofactor evidence="4">
        <name>Zn(2+)</name>
        <dbReference type="ChEBI" id="CHEBI:29105"/>
    </cofactor>
    <text evidence="4">Binds 1 zinc ion per subunit.</text>
</comment>
<dbReference type="GO" id="GO:0008270">
    <property type="term" value="F:zinc ion binding"/>
    <property type="evidence" value="ECO:0007669"/>
    <property type="project" value="UniProtKB-UniRule"/>
</dbReference>
<feature type="binding site" evidence="4">
    <location>
        <position position="44"/>
    </location>
    <ligand>
        <name>Zn(2+)</name>
        <dbReference type="ChEBI" id="CHEBI:29105"/>
    </ligand>
</feature>
<organism evidence="6">
    <name type="scientific">Dichomitus squalens</name>
    <dbReference type="NCBI Taxonomy" id="114155"/>
    <lineage>
        <taxon>Eukaryota</taxon>
        <taxon>Fungi</taxon>
        <taxon>Dikarya</taxon>
        <taxon>Basidiomycota</taxon>
        <taxon>Agaricomycotina</taxon>
        <taxon>Agaricomycetes</taxon>
        <taxon>Polyporales</taxon>
        <taxon>Polyporaceae</taxon>
        <taxon>Dichomitus</taxon>
    </lineage>
</organism>
<dbReference type="OrthoDB" id="2735890at2759"/>
<feature type="binding site" evidence="4">
    <location>
        <position position="46"/>
    </location>
    <ligand>
        <name>Zn(2+)</name>
        <dbReference type="ChEBI" id="CHEBI:29105"/>
    </ligand>
</feature>
<dbReference type="PANTHER" id="PTHR43175:SF3">
    <property type="entry name" value="CARBON DISULFIDE HYDROLASE"/>
    <property type="match status" value="1"/>
</dbReference>
<dbReference type="SUPFAM" id="SSF53056">
    <property type="entry name" value="beta-carbonic anhydrase, cab"/>
    <property type="match status" value="1"/>
</dbReference>
<dbReference type="OMA" id="HTDCGGL"/>
<evidence type="ECO:0000256" key="2">
    <source>
        <dbReference type="ARBA" id="ARBA00022723"/>
    </source>
</evidence>
<evidence type="ECO:0000256" key="1">
    <source>
        <dbReference type="ARBA" id="ARBA00006217"/>
    </source>
</evidence>
<evidence type="ECO:0000256" key="3">
    <source>
        <dbReference type="ARBA" id="ARBA00022833"/>
    </source>
</evidence>
<evidence type="ECO:0000256" key="4">
    <source>
        <dbReference type="PIRSR" id="PIRSR601765-1"/>
    </source>
</evidence>
<dbReference type="InterPro" id="IPR036874">
    <property type="entry name" value="Carbonic_anhydrase_sf"/>
</dbReference>
<name>A0A4V2K0Z1_9APHY</name>